<gene>
    <name evidence="1" type="ORF">DAPPUDRAFT_120938</name>
</gene>
<dbReference type="Proteomes" id="UP000000305">
    <property type="component" value="Unassembled WGS sequence"/>
</dbReference>
<name>E9I2H8_DAPPU</name>
<dbReference type="PANTHER" id="PTHR33173:SF2">
    <property type="entry name" value="MYND-TYPE DOMAIN-CONTAINING PROTEIN"/>
    <property type="match status" value="1"/>
</dbReference>
<protein>
    <submittedName>
        <fullName evidence="1">Uncharacterized protein</fullName>
    </submittedName>
</protein>
<evidence type="ECO:0000313" key="1">
    <source>
        <dbReference type="EMBL" id="EFX61802.1"/>
    </source>
</evidence>
<keyword evidence="2" id="KW-1185">Reference proteome</keyword>
<proteinExistence type="predicted"/>
<reference evidence="1 2" key="1">
    <citation type="journal article" date="2011" name="Science">
        <title>The ecoresponsive genome of Daphnia pulex.</title>
        <authorList>
            <person name="Colbourne J.K."/>
            <person name="Pfrender M.E."/>
            <person name="Gilbert D."/>
            <person name="Thomas W.K."/>
            <person name="Tucker A."/>
            <person name="Oakley T.H."/>
            <person name="Tokishita S."/>
            <person name="Aerts A."/>
            <person name="Arnold G.J."/>
            <person name="Basu M.K."/>
            <person name="Bauer D.J."/>
            <person name="Caceres C.E."/>
            <person name="Carmel L."/>
            <person name="Casola C."/>
            <person name="Choi J.H."/>
            <person name="Detter J.C."/>
            <person name="Dong Q."/>
            <person name="Dusheyko S."/>
            <person name="Eads B.D."/>
            <person name="Frohlich T."/>
            <person name="Geiler-Samerotte K.A."/>
            <person name="Gerlach D."/>
            <person name="Hatcher P."/>
            <person name="Jogdeo S."/>
            <person name="Krijgsveld J."/>
            <person name="Kriventseva E.V."/>
            <person name="Kultz D."/>
            <person name="Laforsch C."/>
            <person name="Lindquist E."/>
            <person name="Lopez J."/>
            <person name="Manak J.R."/>
            <person name="Muller J."/>
            <person name="Pangilinan J."/>
            <person name="Patwardhan R.P."/>
            <person name="Pitluck S."/>
            <person name="Pritham E.J."/>
            <person name="Rechtsteiner A."/>
            <person name="Rho M."/>
            <person name="Rogozin I.B."/>
            <person name="Sakarya O."/>
            <person name="Salamov A."/>
            <person name="Schaack S."/>
            <person name="Shapiro H."/>
            <person name="Shiga Y."/>
            <person name="Skalitzky C."/>
            <person name="Smith Z."/>
            <person name="Souvorov A."/>
            <person name="Sung W."/>
            <person name="Tang Z."/>
            <person name="Tsuchiya D."/>
            <person name="Tu H."/>
            <person name="Vos H."/>
            <person name="Wang M."/>
            <person name="Wolf Y.I."/>
            <person name="Yamagata H."/>
            <person name="Yamada T."/>
            <person name="Ye Y."/>
            <person name="Shaw J.R."/>
            <person name="Andrews J."/>
            <person name="Crease T.J."/>
            <person name="Tang H."/>
            <person name="Lucas S.M."/>
            <person name="Robertson H.M."/>
            <person name="Bork P."/>
            <person name="Koonin E.V."/>
            <person name="Zdobnov E.M."/>
            <person name="Grigoriev I.V."/>
            <person name="Lynch M."/>
            <person name="Boore J.L."/>
        </authorList>
    </citation>
    <scope>NUCLEOTIDE SEQUENCE [LARGE SCALE GENOMIC DNA]</scope>
</reference>
<dbReference type="PhylomeDB" id="E9I2H8"/>
<sequence length="276" mass="31048">MTCYVTAIHQLDAEKGKVNDMEAAEPVALPCVTTEDMFQEPTTETLLHIPPEKELQSESESQLRVEFEPNDIEAAEPVALPCVTPEDMFQEPTSDTLLHIPPEKELQSESESQLRVEFEPNDMEVDELIGAPGEMTEEMLQENSEQTARETGMEGYLDPVNWMISKHEITGCIDDESISILVYVYSNPLPTGSALEKYSVRKALKLPDPPSVCDVTIHALVVFKTDDFATCKEMWWSLEKNRHYIVLQHSPDQADVVDKIYDIVTKKISQTTGTGE</sequence>
<dbReference type="AlphaFoldDB" id="E9I2H8"/>
<dbReference type="KEGG" id="dpx:DAPPUDRAFT_120938"/>
<dbReference type="EMBL" id="GL734111">
    <property type="protein sequence ID" value="EFX61802.1"/>
    <property type="molecule type" value="Genomic_DNA"/>
</dbReference>
<organism evidence="1 2">
    <name type="scientific">Daphnia pulex</name>
    <name type="common">Water flea</name>
    <dbReference type="NCBI Taxonomy" id="6669"/>
    <lineage>
        <taxon>Eukaryota</taxon>
        <taxon>Metazoa</taxon>
        <taxon>Ecdysozoa</taxon>
        <taxon>Arthropoda</taxon>
        <taxon>Crustacea</taxon>
        <taxon>Branchiopoda</taxon>
        <taxon>Diplostraca</taxon>
        <taxon>Cladocera</taxon>
        <taxon>Anomopoda</taxon>
        <taxon>Daphniidae</taxon>
        <taxon>Daphnia</taxon>
    </lineage>
</organism>
<dbReference type="PANTHER" id="PTHR33173">
    <property type="match status" value="1"/>
</dbReference>
<dbReference type="InParanoid" id="E9I2H8"/>
<accession>E9I2H8</accession>
<dbReference type="HOGENOM" id="CLU_1009220_0_0_1"/>
<evidence type="ECO:0000313" key="2">
    <source>
        <dbReference type="Proteomes" id="UP000000305"/>
    </source>
</evidence>